<protein>
    <submittedName>
        <fullName evidence="7">DUF92-domain-containing protein</fullName>
    </submittedName>
</protein>
<feature type="transmembrane region" description="Helical" evidence="6">
    <location>
        <begin position="44"/>
        <end position="61"/>
    </location>
</feature>
<dbReference type="AlphaFoldDB" id="A0A8H4A3F3"/>
<feature type="transmembrane region" description="Helical" evidence="6">
    <location>
        <begin position="82"/>
        <end position="103"/>
    </location>
</feature>
<dbReference type="PANTHER" id="PTHR13353:SF5">
    <property type="entry name" value="TRANSMEMBRANE PROTEIN 19"/>
    <property type="match status" value="1"/>
</dbReference>
<dbReference type="GO" id="GO:0016020">
    <property type="term" value="C:membrane"/>
    <property type="evidence" value="ECO:0007669"/>
    <property type="project" value="UniProtKB-SubCell"/>
</dbReference>
<reference evidence="7 8" key="1">
    <citation type="journal article" date="2019" name="Environ. Microbiol.">
        <title>At the nexus of three kingdoms: the genome of the mycorrhizal fungus Gigaspora margarita provides insights into plant, endobacterial and fungal interactions.</title>
        <authorList>
            <person name="Venice F."/>
            <person name="Ghignone S."/>
            <person name="Salvioli di Fossalunga A."/>
            <person name="Amselem J."/>
            <person name="Novero M."/>
            <person name="Xianan X."/>
            <person name="Sedzielewska Toro K."/>
            <person name="Morin E."/>
            <person name="Lipzen A."/>
            <person name="Grigoriev I.V."/>
            <person name="Henrissat B."/>
            <person name="Martin F.M."/>
            <person name="Bonfante P."/>
        </authorList>
    </citation>
    <scope>NUCLEOTIDE SEQUENCE [LARGE SCALE GENOMIC DNA]</scope>
    <source>
        <strain evidence="7 8">BEG34</strain>
    </source>
</reference>
<sequence>MHILIAVIISLALAFHGLRKKSLAKSGALGAFLVGIITLSNDQLAFTVVLLVFYFTGSRLTKYKAERKKKLGEDYQEGGQRTAMQVACNALTGTIICIIHQYYYGGQLKCLLEDHGSRLLFWMYIGHYSTCNGDTWASELGILNKSWPILITTFKMVPPGTNGGVSPLGLLASVLGGFIIGASAMISIYFVDGCNRLYIELILVASIAGLIGSIIDSILGATVQISLYSEKSRMITNSKTEETKLVSGYDLLDNNQVNFVSSLTTALLTGFVADYIIG</sequence>
<evidence type="ECO:0000256" key="1">
    <source>
        <dbReference type="ARBA" id="ARBA00004141"/>
    </source>
</evidence>
<organism evidence="7 8">
    <name type="scientific">Gigaspora margarita</name>
    <dbReference type="NCBI Taxonomy" id="4874"/>
    <lineage>
        <taxon>Eukaryota</taxon>
        <taxon>Fungi</taxon>
        <taxon>Fungi incertae sedis</taxon>
        <taxon>Mucoromycota</taxon>
        <taxon>Glomeromycotina</taxon>
        <taxon>Glomeromycetes</taxon>
        <taxon>Diversisporales</taxon>
        <taxon>Gigasporaceae</taxon>
        <taxon>Gigaspora</taxon>
    </lineage>
</organism>
<dbReference type="Proteomes" id="UP000439903">
    <property type="component" value="Unassembled WGS sequence"/>
</dbReference>
<keyword evidence="5 6" id="KW-0472">Membrane</keyword>
<evidence type="ECO:0000256" key="2">
    <source>
        <dbReference type="ARBA" id="ARBA00009012"/>
    </source>
</evidence>
<comment type="caution">
    <text evidence="7">The sequence shown here is derived from an EMBL/GenBank/DDBJ whole genome shotgun (WGS) entry which is preliminary data.</text>
</comment>
<feature type="transmembrane region" description="Helical" evidence="6">
    <location>
        <begin position="198"/>
        <end position="219"/>
    </location>
</feature>
<evidence type="ECO:0000256" key="6">
    <source>
        <dbReference type="SAM" id="Phobius"/>
    </source>
</evidence>
<dbReference type="PANTHER" id="PTHR13353">
    <property type="entry name" value="TRANSMEMBRANE PROTEIN 19"/>
    <property type="match status" value="1"/>
</dbReference>
<comment type="similarity">
    <text evidence="2">Belongs to the TMEM19 family.</text>
</comment>
<evidence type="ECO:0000313" key="7">
    <source>
        <dbReference type="EMBL" id="KAF0417046.1"/>
    </source>
</evidence>
<gene>
    <name evidence="7" type="ORF">F8M41_007335</name>
</gene>
<dbReference type="EMBL" id="WTPW01001738">
    <property type="protein sequence ID" value="KAF0417046.1"/>
    <property type="molecule type" value="Genomic_DNA"/>
</dbReference>
<dbReference type="OrthoDB" id="30881at2759"/>
<evidence type="ECO:0000313" key="8">
    <source>
        <dbReference type="Proteomes" id="UP000439903"/>
    </source>
</evidence>
<evidence type="ECO:0000256" key="3">
    <source>
        <dbReference type="ARBA" id="ARBA00022692"/>
    </source>
</evidence>
<keyword evidence="3 6" id="KW-0812">Transmembrane</keyword>
<feature type="transmembrane region" description="Helical" evidence="6">
    <location>
        <begin position="168"/>
        <end position="191"/>
    </location>
</feature>
<evidence type="ECO:0000256" key="5">
    <source>
        <dbReference type="ARBA" id="ARBA00023136"/>
    </source>
</evidence>
<accession>A0A8H4A3F3</accession>
<dbReference type="InterPro" id="IPR002794">
    <property type="entry name" value="DUF92_TMEM19"/>
</dbReference>
<dbReference type="Pfam" id="PF01940">
    <property type="entry name" value="DUF92"/>
    <property type="match status" value="1"/>
</dbReference>
<keyword evidence="4 6" id="KW-1133">Transmembrane helix</keyword>
<comment type="subcellular location">
    <subcellularLocation>
        <location evidence="1">Membrane</location>
        <topology evidence="1">Multi-pass membrane protein</topology>
    </subcellularLocation>
</comment>
<proteinExistence type="inferred from homology"/>
<name>A0A8H4A3F3_GIGMA</name>
<evidence type="ECO:0000256" key="4">
    <source>
        <dbReference type="ARBA" id="ARBA00022989"/>
    </source>
</evidence>
<keyword evidence="8" id="KW-1185">Reference proteome</keyword>